<dbReference type="InterPro" id="IPR009014">
    <property type="entry name" value="Transketo_C/PFOR_II"/>
</dbReference>
<dbReference type="SUPFAM" id="SSF52922">
    <property type="entry name" value="TK C-terminal domain-like"/>
    <property type="match status" value="1"/>
</dbReference>
<comment type="caution">
    <text evidence="2">The sequence shown here is derived from an EMBL/GenBank/DDBJ whole genome shotgun (WGS) entry which is preliminary data.</text>
</comment>
<dbReference type="EMBL" id="JARIHO010000031">
    <property type="protein sequence ID" value="KAJ7336316.1"/>
    <property type="molecule type" value="Genomic_DNA"/>
</dbReference>
<reference evidence="2" key="1">
    <citation type="submission" date="2023-03" db="EMBL/GenBank/DDBJ databases">
        <title>Massive genome expansion in bonnet fungi (Mycena s.s.) driven by repeated elements and novel gene families across ecological guilds.</title>
        <authorList>
            <consortium name="Lawrence Berkeley National Laboratory"/>
            <person name="Harder C.B."/>
            <person name="Miyauchi S."/>
            <person name="Viragh M."/>
            <person name="Kuo A."/>
            <person name="Thoen E."/>
            <person name="Andreopoulos B."/>
            <person name="Lu D."/>
            <person name="Skrede I."/>
            <person name="Drula E."/>
            <person name="Henrissat B."/>
            <person name="Morin E."/>
            <person name="Kohler A."/>
            <person name="Barry K."/>
            <person name="LaButti K."/>
            <person name="Morin E."/>
            <person name="Salamov A."/>
            <person name="Lipzen A."/>
            <person name="Mereny Z."/>
            <person name="Hegedus B."/>
            <person name="Baldrian P."/>
            <person name="Stursova M."/>
            <person name="Weitz H."/>
            <person name="Taylor A."/>
            <person name="Grigoriev I.V."/>
            <person name="Nagy L.G."/>
            <person name="Martin F."/>
            <person name="Kauserud H."/>
        </authorList>
    </citation>
    <scope>NUCLEOTIDE SEQUENCE</scope>
    <source>
        <strain evidence="2">CBHHK002</strain>
    </source>
</reference>
<feature type="region of interest" description="Disordered" evidence="1">
    <location>
        <begin position="396"/>
        <end position="415"/>
    </location>
</feature>
<proteinExistence type="predicted"/>
<keyword evidence="3" id="KW-1185">Reference proteome</keyword>
<feature type="compositionally biased region" description="Polar residues" evidence="1">
    <location>
        <begin position="1"/>
        <end position="18"/>
    </location>
</feature>
<dbReference type="Proteomes" id="UP001218218">
    <property type="component" value="Unassembled WGS sequence"/>
</dbReference>
<accession>A0AAD6ZS10</accession>
<gene>
    <name evidence="2" type="ORF">DFH08DRAFT_1018652</name>
</gene>
<feature type="compositionally biased region" description="Polar residues" evidence="1">
    <location>
        <begin position="406"/>
        <end position="415"/>
    </location>
</feature>
<feature type="region of interest" description="Disordered" evidence="1">
    <location>
        <begin position="1"/>
        <end position="40"/>
    </location>
</feature>
<evidence type="ECO:0000313" key="2">
    <source>
        <dbReference type="EMBL" id="KAJ7336316.1"/>
    </source>
</evidence>
<evidence type="ECO:0000256" key="1">
    <source>
        <dbReference type="SAM" id="MobiDB-lite"/>
    </source>
</evidence>
<sequence length="415" mass="44696">MTSASDLRTQPSHPTSTDDLLARSSRKTSAHDLRIQPPHPTSTHIVVLPTALQPQLVSHGLAAVDVDVELDLCEDGDETAGVSASDGEYVVSFGEMLYRSWDAVLRVRQQELDVGLINKPSLNVVDEQTLRKIGASPFVLVVESFNPKTGPLRTSTAGLALAQHPRPTSAPDALPSLNIHARPLHPISMDDIHTHSLRPPAAGLVLTQHPCPTSAPDLCTRSPRTTSTHIHCAHPPQASPSHNIHARPLHPISTDDIHTHPLRPPAAGLVLTQHPCPTSAPDLCTRSPRTTSTHIHCTHPPQASPSLNIHARPSHPTSAPDLHGRPPRTSTAPTRHRPRPRPRSTSMPDLCTRPLHLISSPDSQPLQPTSMDNLLVRSPCMTSACMTSACTTSVRTTSAHDLHTQPPRTSTAPIP</sequence>
<feature type="region of interest" description="Disordered" evidence="1">
    <location>
        <begin position="282"/>
        <end position="368"/>
    </location>
</feature>
<name>A0AAD6ZS10_9AGAR</name>
<evidence type="ECO:0000313" key="3">
    <source>
        <dbReference type="Proteomes" id="UP001218218"/>
    </source>
</evidence>
<protein>
    <submittedName>
        <fullName evidence="2">Uncharacterized protein</fullName>
    </submittedName>
</protein>
<dbReference type="AlphaFoldDB" id="A0AAD6ZS10"/>
<organism evidence="2 3">
    <name type="scientific">Mycena albidolilacea</name>
    <dbReference type="NCBI Taxonomy" id="1033008"/>
    <lineage>
        <taxon>Eukaryota</taxon>
        <taxon>Fungi</taxon>
        <taxon>Dikarya</taxon>
        <taxon>Basidiomycota</taxon>
        <taxon>Agaricomycotina</taxon>
        <taxon>Agaricomycetes</taxon>
        <taxon>Agaricomycetidae</taxon>
        <taxon>Agaricales</taxon>
        <taxon>Marasmiineae</taxon>
        <taxon>Mycenaceae</taxon>
        <taxon>Mycena</taxon>
    </lineage>
</organism>